<dbReference type="AlphaFoldDB" id="A0A0A7PGV5"/>
<accession>A0A0A7PGV5</accession>
<keyword evidence="2" id="KW-1185">Reference proteome</keyword>
<name>A0A0A7PGV5_9SPHN</name>
<dbReference type="Proteomes" id="UP000030907">
    <property type="component" value="Chromosome"/>
</dbReference>
<dbReference type="STRING" id="1515612.SKP52_07820"/>
<dbReference type="KEGG" id="sphk:SKP52_07820"/>
<evidence type="ECO:0000313" key="2">
    <source>
        <dbReference type="Proteomes" id="UP000030907"/>
    </source>
</evidence>
<dbReference type="RefSeq" id="WP_039573569.1">
    <property type="nucleotide sequence ID" value="NZ_CP009122.1"/>
</dbReference>
<sequence length="162" mass="17493">MTTDINTIAAELEAAKADLAQWERLTSAADRLKALTVSFDQARIAQAKADEAAAKEAAEARFKGLTNIRVTSSGGGGVLSQQFLIRWTAPVYDMYSMAAVPQPHERPGFETIPDNVLAFLIERHPEEIPAAIMALAPGDPAAAMSEYFRARQRGYVKGTAAE</sequence>
<protein>
    <submittedName>
        <fullName evidence="1">Uncharacterized protein</fullName>
    </submittedName>
</protein>
<proteinExistence type="predicted"/>
<gene>
    <name evidence="1" type="ORF">SKP52_07820</name>
</gene>
<dbReference type="EMBL" id="CP009122">
    <property type="protein sequence ID" value="AJA08483.1"/>
    <property type="molecule type" value="Genomic_DNA"/>
</dbReference>
<dbReference type="HOGENOM" id="CLU_1634307_0_0_5"/>
<reference evidence="1 2" key="1">
    <citation type="journal article" date="2015" name="Int. J. Syst. Evol. Microbiol.">
        <title>Description of Sphingopyxis fribergensis sp. nov. - a soil bacterium with the ability to degrade styrene and phenylacetic acid.</title>
        <authorList>
            <person name="Oelschlagel M."/>
            <person name="Ruckert C."/>
            <person name="Kalinowski J."/>
            <person name="Schmidt G."/>
            <person name="Schlomann M."/>
            <person name="Tischler D."/>
        </authorList>
    </citation>
    <scope>NUCLEOTIDE SEQUENCE [LARGE SCALE GENOMIC DNA]</scope>
    <source>
        <strain evidence="1 2">Kp5.2</strain>
    </source>
</reference>
<dbReference type="OrthoDB" id="7566986at2"/>
<evidence type="ECO:0000313" key="1">
    <source>
        <dbReference type="EMBL" id="AJA08483.1"/>
    </source>
</evidence>
<organism evidence="1 2">
    <name type="scientific">Sphingopyxis fribergensis</name>
    <dbReference type="NCBI Taxonomy" id="1515612"/>
    <lineage>
        <taxon>Bacteria</taxon>
        <taxon>Pseudomonadati</taxon>
        <taxon>Pseudomonadota</taxon>
        <taxon>Alphaproteobacteria</taxon>
        <taxon>Sphingomonadales</taxon>
        <taxon>Sphingomonadaceae</taxon>
        <taxon>Sphingopyxis</taxon>
    </lineage>
</organism>